<dbReference type="PANTHER" id="PTHR36513:SF1">
    <property type="entry name" value="TRANSMEMBRANE PROTEIN"/>
    <property type="match status" value="1"/>
</dbReference>
<dbReference type="Proteomes" id="UP000826300">
    <property type="component" value="Chromosome"/>
</dbReference>
<keyword evidence="3" id="KW-1185">Reference proteome</keyword>
<protein>
    <submittedName>
        <fullName evidence="2">Alpha/beta hydrolase</fullName>
    </submittedName>
</protein>
<feature type="chain" id="PRO_5034259610" evidence="1">
    <location>
        <begin position="21"/>
        <end position="370"/>
    </location>
</feature>
<keyword evidence="1" id="KW-0732">Signal</keyword>
<dbReference type="RefSeq" id="WP_220661734.1">
    <property type="nucleotide sequence ID" value="NZ_CP069370.1"/>
</dbReference>
<dbReference type="PANTHER" id="PTHR36513">
    <property type="entry name" value="ABC TRANSMEMBRANE TYPE-1 DOMAIN-CONTAINING PROTEIN"/>
    <property type="match status" value="1"/>
</dbReference>
<feature type="signal peptide" evidence="1">
    <location>
        <begin position="1"/>
        <end position="20"/>
    </location>
</feature>
<dbReference type="PROSITE" id="PS51257">
    <property type="entry name" value="PROKAR_LIPOPROTEIN"/>
    <property type="match status" value="1"/>
</dbReference>
<evidence type="ECO:0000256" key="1">
    <source>
        <dbReference type="SAM" id="SignalP"/>
    </source>
</evidence>
<dbReference type="SUPFAM" id="SSF53474">
    <property type="entry name" value="alpha/beta-Hydrolases"/>
    <property type="match status" value="1"/>
</dbReference>
<accession>A0A8G0ZV85</accession>
<gene>
    <name evidence="2" type="ORF">JO391_17575</name>
</gene>
<dbReference type="Pfam" id="PF05990">
    <property type="entry name" value="DUF900"/>
    <property type="match status" value="1"/>
</dbReference>
<dbReference type="InterPro" id="IPR010297">
    <property type="entry name" value="DUF900_hydrolase"/>
</dbReference>
<name>A0A8G0ZV85_9RHOB</name>
<dbReference type="InterPro" id="IPR029058">
    <property type="entry name" value="AB_hydrolase_fold"/>
</dbReference>
<dbReference type="InterPro" id="IPR014586">
    <property type="entry name" value="UCP033909"/>
</dbReference>
<dbReference type="PIRSF" id="PIRSF033909">
    <property type="entry name" value="UCP033909"/>
    <property type="match status" value="1"/>
</dbReference>
<dbReference type="AlphaFoldDB" id="A0A8G0ZV85"/>
<dbReference type="KEGG" id="nsm:JO391_17575"/>
<keyword evidence="2" id="KW-0378">Hydrolase</keyword>
<evidence type="ECO:0000313" key="2">
    <source>
        <dbReference type="EMBL" id="QYZ69516.1"/>
    </source>
</evidence>
<dbReference type="Gene3D" id="3.40.50.1820">
    <property type="entry name" value="alpha/beta hydrolase"/>
    <property type="match status" value="1"/>
</dbReference>
<evidence type="ECO:0000313" key="3">
    <source>
        <dbReference type="Proteomes" id="UP000826300"/>
    </source>
</evidence>
<reference evidence="2" key="1">
    <citation type="submission" date="2021-02" db="EMBL/GenBank/DDBJ databases">
        <title>Rhodobacter shimadae sp. nov., an aerobic anoxygenic phototrophic bacterium isolated from a hot spring.</title>
        <authorList>
            <person name="Muramatsu S."/>
            <person name="Haruta S."/>
            <person name="Hirose S."/>
            <person name="Hanada S."/>
        </authorList>
    </citation>
    <scope>NUCLEOTIDE SEQUENCE</scope>
    <source>
        <strain evidence="2">N10</strain>
    </source>
</reference>
<dbReference type="EMBL" id="CP069370">
    <property type="protein sequence ID" value="QYZ69516.1"/>
    <property type="molecule type" value="Genomic_DNA"/>
</dbReference>
<dbReference type="GO" id="GO:0016787">
    <property type="term" value="F:hydrolase activity"/>
    <property type="evidence" value="ECO:0007669"/>
    <property type="project" value="UniProtKB-KW"/>
</dbReference>
<organism evidence="2 3">
    <name type="scientific">Neotabrizicola shimadae</name>
    <dbReference type="NCBI Taxonomy" id="2807096"/>
    <lineage>
        <taxon>Bacteria</taxon>
        <taxon>Pseudomonadati</taxon>
        <taxon>Pseudomonadota</taxon>
        <taxon>Alphaproteobacteria</taxon>
        <taxon>Rhodobacterales</taxon>
        <taxon>Paracoccaceae</taxon>
        <taxon>Neotabrizicola</taxon>
    </lineage>
</organism>
<proteinExistence type="predicted"/>
<sequence length="370" mass="39528">MPLPFRGLIVALSVSAFMLAGCSRPPDIVGVENAAVPVESVPGSSREKLYILSTRQASEVVGALYSATRAPELGMASVEVSIPPNHVTGQLERPKRLPPDPRKEFAIVDPVIYTTERDFISQLDAALAKRPKGQREILLFVHGYNTTTSDAVLRLAQFVKDSGFKGVPVLFTWASAARVPRYVYDLNSALVARSQLKELSSILSRTNAERVSILAHSMGTFLTMEGLVDAQLSGRLGRGKTIDTVILASPDIDVDLFRTQVAILPPEFRKKIHVLVSEGDYALRVSRVVAGGVPRVGAIHAEALEGLGITVVDLTEVADAPANSHDKFADSPEVVELIALGLNSSPGLGGAGTPGLDQILANVPIRIFGN</sequence>